<evidence type="ECO:0000313" key="15">
    <source>
        <dbReference type="Proteomes" id="UP000030111"/>
    </source>
</evidence>
<evidence type="ECO:0000256" key="10">
    <source>
        <dbReference type="RuleBase" id="RU361198"/>
    </source>
</evidence>
<dbReference type="SUPFAM" id="SSF51445">
    <property type="entry name" value="(Trans)glycosidases"/>
    <property type="match status" value="1"/>
</dbReference>
<evidence type="ECO:0000259" key="12">
    <source>
        <dbReference type="Pfam" id="PF07477"/>
    </source>
</evidence>
<dbReference type="OrthoDB" id="339499at2"/>
<keyword evidence="3 8" id="KW-0378">Hydrolase</keyword>
<evidence type="ECO:0000256" key="2">
    <source>
        <dbReference type="ARBA" id="ARBA00022651"/>
    </source>
</evidence>
<dbReference type="Gene3D" id="3.20.20.80">
    <property type="entry name" value="Glycosidases"/>
    <property type="match status" value="1"/>
</dbReference>
<name>A0A0A2MUP6_9FLAO</name>
<keyword evidence="15" id="KW-1185">Reference proteome</keyword>
<dbReference type="Pfam" id="PF07488">
    <property type="entry name" value="Glyco_hydro_67M"/>
    <property type="match status" value="1"/>
</dbReference>
<comment type="similarity">
    <text evidence="1 8 10">Belongs to the glycosyl hydrolase 67 family.</text>
</comment>
<accession>A0A0A2MUP6</accession>
<evidence type="ECO:0000256" key="6">
    <source>
        <dbReference type="ARBA" id="ARBA00023326"/>
    </source>
</evidence>
<evidence type="ECO:0000256" key="8">
    <source>
        <dbReference type="PIRNR" id="PIRNR029900"/>
    </source>
</evidence>
<dbReference type="Pfam" id="PF07477">
    <property type="entry name" value="Glyco_hydro_67C"/>
    <property type="match status" value="1"/>
</dbReference>
<dbReference type="EMBL" id="JRLY01000001">
    <property type="protein sequence ID" value="KGO95153.1"/>
    <property type="molecule type" value="Genomic_DNA"/>
</dbReference>
<comment type="catalytic activity">
    <reaction evidence="7 10">
        <text>Hydrolysis of (1-&gt;2)-alpha-D-(4-O-methyl)glucuronosyl links in the main chain of hardwood xylans.</text>
        <dbReference type="EC" id="3.2.1.131"/>
    </reaction>
</comment>
<reference evidence="14 15" key="1">
    <citation type="submission" date="2013-09" db="EMBL/GenBank/DDBJ databases">
        <authorList>
            <person name="Zeng Z."/>
            <person name="Chen C."/>
        </authorList>
    </citation>
    <scope>NUCLEOTIDE SEQUENCE [LARGE SCALE GENOMIC DNA]</scope>
    <source>
        <strain evidence="14 15">WB 4.1-42</strain>
    </source>
</reference>
<dbReference type="Pfam" id="PF03648">
    <property type="entry name" value="Glyco_hydro_67N"/>
    <property type="match status" value="1"/>
</dbReference>
<keyword evidence="2 8" id="KW-0858">Xylan degradation</keyword>
<proteinExistence type="inferred from homology"/>
<keyword evidence="4 10" id="KW-0119">Carbohydrate metabolism</keyword>
<dbReference type="eggNOG" id="COG3661">
    <property type="taxonomic scope" value="Bacteria"/>
</dbReference>
<dbReference type="GO" id="GO:0033939">
    <property type="term" value="F:xylan alpha-1,2-glucuronosidase activity"/>
    <property type="evidence" value="ECO:0007669"/>
    <property type="project" value="UniProtKB-EC"/>
</dbReference>
<sequence>MKYKILLTYLLILLLPIGLKADDGYRLWLKYEKLTDAALLEQYRQALQSYCVEQKSATITALQSELANGLKGLLGNDVKQVKSVNNGCLLIGTPNVSPLVANLNLASQLKSLGNEGFLIKTVTINKKQCTVIAANKDIGLLYGVFHFLKLIQTQQSIASLSVATAPKIQLRMLDHWDNLDGSIERGYAGTSIWNWAELPKVTDPRYTDYARANASIGINGTVLNNVNANPKILTAEYLPKVKVLADVFRPYGLKVYLSISFSAPITLGGLKTADPLNADVAQWWKAKANEIYKLIPDFGGFLVKANSEGQPGPQDYGRSHAEGANMLAAALQPHNGIVMWRAFVYNTNPAEDRTLQAYNGFKPLDGKFNDNVLVQIKNGAIDFQPREPFSPLFGAMPATSLMMEFQITQEYLGFSKHLVFLATLFEETLKSDTYAKGKGSTVANVLQGKYSTGKLTGMAGVSNIGNSRNWCGHPFGQANWYALGRLAWNPELTADTIADEWIRMTFCNDNEFVAPIKTVMLQSRENTVNYMTPMGLHHIMAYDTHNGPGPWVDTAAQPNWKSTYYHNASAGGIGFNRASTGSDAVGQYFPPVRDEFEKLETCPENLLLWFHNVKWTYTTKSGRTLWDALCYHYYAGTDGVKAMAKTWDGVKGRIDNETFTKVQALLKTQEEEAVIWRNSCVLYFQTFSKMPIPAGLEAPDKPLSYYKGLTLE</sequence>
<keyword evidence="6 10" id="KW-0624">Polysaccharide degradation</keyword>
<dbReference type="Proteomes" id="UP000030111">
    <property type="component" value="Unassembled WGS sequence"/>
</dbReference>
<gene>
    <name evidence="14" type="ORF">Q766_03400</name>
</gene>
<dbReference type="SUPFAM" id="SSF55545">
    <property type="entry name" value="beta-N-acetylhexosaminidase-like domain"/>
    <property type="match status" value="1"/>
</dbReference>
<comment type="caution">
    <text evidence="14">The sequence shown here is derived from an EMBL/GenBank/DDBJ whole genome shotgun (WGS) entry which is preliminary data.</text>
</comment>
<evidence type="ECO:0000256" key="9">
    <source>
        <dbReference type="PIRSR" id="PIRSR029900-1"/>
    </source>
</evidence>
<evidence type="ECO:0000256" key="1">
    <source>
        <dbReference type="ARBA" id="ARBA00008833"/>
    </source>
</evidence>
<evidence type="ECO:0000256" key="7">
    <source>
        <dbReference type="ARBA" id="ARBA00052795"/>
    </source>
</evidence>
<dbReference type="InterPro" id="IPR017853">
    <property type="entry name" value="GH"/>
</dbReference>
<dbReference type="InterPro" id="IPR011100">
    <property type="entry name" value="Glyco_hydro_67_cat"/>
</dbReference>
<feature type="active site" description="Proton acceptor" evidence="9">
    <location>
        <position position="410"/>
    </location>
</feature>
<feature type="domain" description="Glycosyl hydrolase family 67 C-terminal" evidence="12">
    <location>
        <begin position="471"/>
        <end position="695"/>
    </location>
</feature>
<evidence type="ECO:0000256" key="3">
    <source>
        <dbReference type="ARBA" id="ARBA00022801"/>
    </source>
</evidence>
<dbReference type="PIRSF" id="PIRSF029900">
    <property type="entry name" value="Alpha-glucuronds"/>
    <property type="match status" value="1"/>
</dbReference>
<dbReference type="PANTHER" id="PTHR39207:SF1">
    <property type="entry name" value="ALPHA-GLUCURONIDASE A"/>
    <property type="match status" value="1"/>
</dbReference>
<dbReference type="PANTHER" id="PTHR39207">
    <property type="entry name" value="ALPHA-GLUCURONIDASE A"/>
    <property type="match status" value="1"/>
</dbReference>
<dbReference type="AlphaFoldDB" id="A0A0A2MUP6"/>
<dbReference type="STRING" id="1121898.GCA_000422725_01149"/>
<feature type="domain" description="Glycosyl hydrolase family 67 catalytic" evidence="13">
    <location>
        <begin position="151"/>
        <end position="470"/>
    </location>
</feature>
<dbReference type="FunFam" id="3.20.20.80:FF:000096">
    <property type="entry name" value="Xylan alpha-1,2-glucuronidase"/>
    <property type="match status" value="1"/>
</dbReference>
<feature type="domain" description="Alpha glucuronidase N-terminal" evidence="11">
    <location>
        <begin position="27"/>
        <end position="147"/>
    </location>
</feature>
<protein>
    <recommendedName>
        <fullName evidence="10">Xylan alpha-1,2-glucuronidase</fullName>
        <ecNumber evidence="10">3.2.1.131</ecNumber>
    </recommendedName>
</protein>
<dbReference type="Gene3D" id="3.90.1330.10">
    <property type="entry name" value="Alpha-glucuronidase, C-terminal domain"/>
    <property type="match status" value="1"/>
</dbReference>
<evidence type="ECO:0000313" key="14">
    <source>
        <dbReference type="EMBL" id="KGO95153.1"/>
    </source>
</evidence>
<evidence type="ECO:0000259" key="13">
    <source>
        <dbReference type="Pfam" id="PF07488"/>
    </source>
</evidence>
<organism evidence="14 15">
    <name type="scientific">Flavobacterium subsaxonicum WB 4.1-42 = DSM 21790</name>
    <dbReference type="NCBI Taxonomy" id="1121898"/>
    <lineage>
        <taxon>Bacteria</taxon>
        <taxon>Pseudomonadati</taxon>
        <taxon>Bacteroidota</taxon>
        <taxon>Flavobacteriia</taxon>
        <taxon>Flavobacteriales</taxon>
        <taxon>Flavobacteriaceae</taxon>
        <taxon>Flavobacterium</taxon>
    </lineage>
</organism>
<dbReference type="GO" id="GO:0005576">
    <property type="term" value="C:extracellular region"/>
    <property type="evidence" value="ECO:0007669"/>
    <property type="project" value="InterPro"/>
</dbReference>
<dbReference type="EC" id="3.2.1.131" evidence="10"/>
<evidence type="ECO:0000259" key="11">
    <source>
        <dbReference type="Pfam" id="PF03648"/>
    </source>
</evidence>
<dbReference type="GO" id="GO:0046559">
    <property type="term" value="F:alpha-glucuronidase activity"/>
    <property type="evidence" value="ECO:0007669"/>
    <property type="project" value="InterPro"/>
</dbReference>
<dbReference type="InterPro" id="IPR029018">
    <property type="entry name" value="Hex-like_dom2"/>
</dbReference>
<dbReference type="InterPro" id="IPR011395">
    <property type="entry name" value="Glyco_hydro_67_aGlcAse"/>
</dbReference>
<comment type="subunit">
    <text evidence="10">Homodimer.</text>
</comment>
<keyword evidence="5 8" id="KW-0326">Glycosidase</keyword>
<dbReference type="InterPro" id="IPR011099">
    <property type="entry name" value="Glyco_hydro_67_C"/>
</dbReference>
<evidence type="ECO:0000256" key="4">
    <source>
        <dbReference type="ARBA" id="ARBA00023277"/>
    </source>
</evidence>
<dbReference type="InterPro" id="IPR037054">
    <property type="entry name" value="A-glucoronidase_C_sf"/>
</dbReference>
<dbReference type="GO" id="GO:2000886">
    <property type="term" value="P:glucuronoxylan catabolic process"/>
    <property type="evidence" value="ECO:0007669"/>
    <property type="project" value="UniProtKB-ARBA"/>
</dbReference>
<evidence type="ECO:0000256" key="5">
    <source>
        <dbReference type="ARBA" id="ARBA00023295"/>
    </source>
</evidence>
<dbReference type="RefSeq" id="WP_026992531.1">
    <property type="nucleotide sequence ID" value="NZ_JRLY01000001.1"/>
</dbReference>
<dbReference type="InterPro" id="IPR005154">
    <property type="entry name" value="Glyco_hydro_67_aGlcAse_N"/>
</dbReference>
<feature type="active site" description="Proton donor" evidence="9">
    <location>
        <position position="308"/>
    </location>
</feature>
<dbReference type="Gene3D" id="3.30.379.10">
    <property type="entry name" value="Chitobiase/beta-hexosaminidase domain 2-like"/>
    <property type="match status" value="1"/>
</dbReference>
<feature type="active site" description="Proton acceptor" evidence="9">
    <location>
        <position position="382"/>
    </location>
</feature>